<reference evidence="1 2" key="1">
    <citation type="submission" date="2019-07" db="EMBL/GenBank/DDBJ databases">
        <title>Whole genome shotgun sequence of Deinococcus cellulosilyticus NBRC 106333.</title>
        <authorList>
            <person name="Hosoyama A."/>
            <person name="Uohara A."/>
            <person name="Ohji S."/>
            <person name="Ichikawa N."/>
        </authorList>
    </citation>
    <scope>NUCLEOTIDE SEQUENCE [LARGE SCALE GENOMIC DNA]</scope>
    <source>
        <strain evidence="1 2">NBRC 106333</strain>
    </source>
</reference>
<evidence type="ECO:0000313" key="2">
    <source>
        <dbReference type="Proteomes" id="UP000321306"/>
    </source>
</evidence>
<name>A0A511N965_DEIC1</name>
<dbReference type="EMBL" id="BJXB01000033">
    <property type="protein sequence ID" value="GEM49385.1"/>
    <property type="molecule type" value="Genomic_DNA"/>
</dbReference>
<evidence type="ECO:0000313" key="1">
    <source>
        <dbReference type="EMBL" id="GEM49385.1"/>
    </source>
</evidence>
<dbReference type="AlphaFoldDB" id="A0A511N965"/>
<gene>
    <name evidence="1" type="ORF">DC3_50200</name>
</gene>
<comment type="caution">
    <text evidence="1">The sequence shown here is derived from an EMBL/GenBank/DDBJ whole genome shotgun (WGS) entry which is preliminary data.</text>
</comment>
<dbReference type="InterPro" id="IPR024219">
    <property type="entry name" value="DUF3809"/>
</dbReference>
<dbReference type="Pfam" id="PF12723">
    <property type="entry name" value="DUF3809"/>
    <property type="match status" value="1"/>
</dbReference>
<dbReference type="RefSeq" id="WP_146889847.1">
    <property type="nucleotide sequence ID" value="NZ_BJXB01000033.1"/>
</dbReference>
<protein>
    <submittedName>
        <fullName evidence="1">Uncharacterized protein</fullName>
    </submittedName>
</protein>
<proteinExistence type="predicted"/>
<accession>A0A511N965</accession>
<keyword evidence="2" id="KW-1185">Reference proteome</keyword>
<dbReference type="Gene3D" id="3.30.530.70">
    <property type="entry name" value="Uncharacterised protein PF12723, DUF3809"/>
    <property type="match status" value="1"/>
</dbReference>
<dbReference type="Proteomes" id="UP000321306">
    <property type="component" value="Unassembled WGS sequence"/>
</dbReference>
<dbReference type="OrthoDB" id="67053at2"/>
<sequence length="154" mass="16900">MQVQTSLTCSISHPGSPQDALNFIQDPHQSLAKVKFIRDLHIVDGKVRAKFAVNVPMLGEQLIPFQSIIHPTADGATLESTSLDKPAWAEVSGKAHLEGSEMKYELHVTVHFEIPEAQKWGGNAFLKMVEATAKQTLDKVSKEFPRALKDAANA</sequence>
<organism evidence="1 2">
    <name type="scientific">Deinococcus cellulosilyticus (strain DSM 18568 / NBRC 106333 / KACC 11606 / 5516J-15)</name>
    <dbReference type="NCBI Taxonomy" id="1223518"/>
    <lineage>
        <taxon>Bacteria</taxon>
        <taxon>Thermotogati</taxon>
        <taxon>Deinococcota</taxon>
        <taxon>Deinococci</taxon>
        <taxon>Deinococcales</taxon>
        <taxon>Deinococcaceae</taxon>
        <taxon>Deinococcus</taxon>
    </lineage>
</organism>